<dbReference type="GO" id="GO:0051879">
    <property type="term" value="F:Hsp90 protein binding"/>
    <property type="evidence" value="ECO:0007669"/>
    <property type="project" value="TreeGrafter"/>
</dbReference>
<dbReference type="Gene3D" id="1.25.10.10">
    <property type="entry name" value="Leucine-rich Repeat Variant"/>
    <property type="match status" value="1"/>
</dbReference>
<dbReference type="OrthoDB" id="199930at2759"/>
<evidence type="ECO:0000256" key="3">
    <source>
        <dbReference type="SAM" id="MobiDB-lite"/>
    </source>
</evidence>
<dbReference type="PANTHER" id="PTHR45994">
    <property type="entry name" value="FI21225P1"/>
    <property type="match status" value="1"/>
</dbReference>
<feature type="region of interest" description="Disordered" evidence="3">
    <location>
        <begin position="33"/>
        <end position="63"/>
    </location>
</feature>
<proteinExistence type="predicted"/>
<organism evidence="4 5">
    <name type="scientific">Piptocephalis cylindrospora</name>
    <dbReference type="NCBI Taxonomy" id="1907219"/>
    <lineage>
        <taxon>Eukaryota</taxon>
        <taxon>Fungi</taxon>
        <taxon>Fungi incertae sedis</taxon>
        <taxon>Zoopagomycota</taxon>
        <taxon>Zoopagomycotina</taxon>
        <taxon>Zoopagomycetes</taxon>
        <taxon>Zoopagales</taxon>
        <taxon>Piptocephalidaceae</taxon>
        <taxon>Piptocephalis</taxon>
    </lineage>
</organism>
<keyword evidence="5" id="KW-1185">Reference proteome</keyword>
<dbReference type="AlphaFoldDB" id="A0A4P9Y3X4"/>
<dbReference type="InterPro" id="IPR016024">
    <property type="entry name" value="ARM-type_fold"/>
</dbReference>
<dbReference type="EMBL" id="KZ988028">
    <property type="protein sequence ID" value="RKP13414.1"/>
    <property type="molecule type" value="Genomic_DNA"/>
</dbReference>
<dbReference type="Proteomes" id="UP000267251">
    <property type="component" value="Unassembled WGS sequence"/>
</dbReference>
<evidence type="ECO:0000256" key="2">
    <source>
        <dbReference type="ARBA" id="ARBA00022490"/>
    </source>
</evidence>
<accession>A0A4P9Y3X4</accession>
<dbReference type="GO" id="GO:0005737">
    <property type="term" value="C:cytoplasm"/>
    <property type="evidence" value="ECO:0007669"/>
    <property type="project" value="UniProtKB-SubCell"/>
</dbReference>
<sequence>KDPASGEGGGGLLFGLASIWAMLTAYDKPKTKKEQDIQRLQAMADASSSSQGKRPRPADEPVEASVVRERIKILVDQGIIDPIILLGLTGLRSTGQPGQVGYVCAQVLGSILTEPAFRGRVAAAGGARLLLGLAAPPSSDGASAQQGLIPDEQSAEAEGRKVAADGLAKLLISLDPSLVLPGQLLTMSVPPLLSLCWSSEPGRRQYEGLMALTDVCVSPDGLDRFVKEGGVARIESLMLEWEDEPRIRRAATECLCNAMMSPDVAKTYQGPGALEKLRLLGAMADQDDLPTRAAATGAMAILVDQSPDQAGKAMVTTEGLRIKDILIRLLASQEPMDIRYRVIEVIKGIVQGSREGAKALVDAGIVPALSTCSALSGQEEATSAVKQGSIEAMGMLKSYGMMK</sequence>
<gene>
    <name evidence="4" type="ORF">BJ684DRAFT_16187</name>
</gene>
<comment type="subcellular location">
    <subcellularLocation>
        <location evidence="1">Cytoplasm</location>
    </subcellularLocation>
</comment>
<protein>
    <submittedName>
        <fullName evidence="4">Armadillo-type protein</fullName>
    </submittedName>
</protein>
<name>A0A4P9Y3X4_9FUNG</name>
<evidence type="ECO:0000313" key="4">
    <source>
        <dbReference type="EMBL" id="RKP13414.1"/>
    </source>
</evidence>
<dbReference type="SUPFAM" id="SSF48371">
    <property type="entry name" value="ARM repeat"/>
    <property type="match status" value="1"/>
</dbReference>
<dbReference type="PANTHER" id="PTHR45994:SF1">
    <property type="entry name" value="FI21225P1"/>
    <property type="match status" value="1"/>
</dbReference>
<keyword evidence="2" id="KW-0963">Cytoplasm</keyword>
<dbReference type="InterPro" id="IPR011989">
    <property type="entry name" value="ARM-like"/>
</dbReference>
<evidence type="ECO:0000256" key="1">
    <source>
        <dbReference type="ARBA" id="ARBA00004496"/>
    </source>
</evidence>
<feature type="non-terminal residue" evidence="4">
    <location>
        <position position="1"/>
    </location>
</feature>
<evidence type="ECO:0000313" key="5">
    <source>
        <dbReference type="Proteomes" id="UP000267251"/>
    </source>
</evidence>
<reference evidence="5" key="1">
    <citation type="journal article" date="2018" name="Nat. Microbiol.">
        <title>Leveraging single-cell genomics to expand the fungal tree of life.</title>
        <authorList>
            <person name="Ahrendt S.R."/>
            <person name="Quandt C.A."/>
            <person name="Ciobanu D."/>
            <person name="Clum A."/>
            <person name="Salamov A."/>
            <person name="Andreopoulos B."/>
            <person name="Cheng J.F."/>
            <person name="Woyke T."/>
            <person name="Pelin A."/>
            <person name="Henrissat B."/>
            <person name="Reynolds N.K."/>
            <person name="Benny G.L."/>
            <person name="Smith M.E."/>
            <person name="James T.Y."/>
            <person name="Grigoriev I.V."/>
        </authorList>
    </citation>
    <scope>NUCLEOTIDE SEQUENCE [LARGE SCALE GENOMIC DNA]</scope>
</reference>